<dbReference type="InterPro" id="IPR020471">
    <property type="entry name" value="AKR"/>
</dbReference>
<evidence type="ECO:0000256" key="1">
    <source>
        <dbReference type="ARBA" id="ARBA00023002"/>
    </source>
</evidence>
<dbReference type="PANTHER" id="PTHR43625:SF77">
    <property type="entry name" value="ALDO-KETO REDUCTASE"/>
    <property type="match status" value="1"/>
</dbReference>
<dbReference type="EMBL" id="AP025285">
    <property type="protein sequence ID" value="BDC90809.1"/>
    <property type="molecule type" value="Genomic_DNA"/>
</dbReference>
<dbReference type="Gene3D" id="3.20.20.100">
    <property type="entry name" value="NADP-dependent oxidoreductase domain"/>
    <property type="match status" value="1"/>
</dbReference>
<evidence type="ECO:0000313" key="4">
    <source>
        <dbReference type="Proteomes" id="UP001431186"/>
    </source>
</evidence>
<dbReference type="RefSeq" id="WP_265592213.1">
    <property type="nucleotide sequence ID" value="NZ_AP025285.1"/>
</dbReference>
<keyword evidence="4" id="KW-1185">Reference proteome</keyword>
<accession>A0AAU9CB96</accession>
<dbReference type="Proteomes" id="UP001431186">
    <property type="component" value="Chromosome"/>
</dbReference>
<sequence>MVQVPSRTLGVGATCPLEVSAVGLGCMGFSHGYGPGPDWDKSVDLIRRAHAMGYSFFDTAEGYGSGHNERLVGEAVAPFRSEVVLATKLHIPETAMDSRAKYDLYGVVREHLEASLKRLATDYVDLYYQHRMNHTITPEAVAEVMGRLIDEGLIHGWGQSQSTPEEIKRGYGACPLTAVQSEHSMMERMFESEVIPLCGQLGIGFVAFSPMSGGFLSGKYAPKEQSEYLGDDVRRGITRYNKANMEANEPLLELLDQVAAKKGATKAQIALAWMLDRHDFVVPIPGARRLDRLQENLGAAVVRLSASELEALDNALAVIEVHGNRTDEDIMALYANEETNPTRLTT</sequence>
<organism evidence="3 4">
    <name type="scientific">Leptogranulimonas caecicola</name>
    <dbReference type="NCBI Taxonomy" id="2894156"/>
    <lineage>
        <taxon>Bacteria</taxon>
        <taxon>Bacillati</taxon>
        <taxon>Actinomycetota</taxon>
        <taxon>Coriobacteriia</taxon>
        <taxon>Coriobacteriales</taxon>
        <taxon>Kribbibacteriaceae</taxon>
        <taxon>Leptogranulimonas</taxon>
    </lineage>
</organism>
<reference evidence="3" key="1">
    <citation type="submission" date="2021-11" db="EMBL/GenBank/DDBJ databases">
        <title>Complete genome sequence of Atopobiaceae bacterium TOC12.</title>
        <authorList>
            <person name="Morinaga K."/>
            <person name="Kusada H."/>
            <person name="Tamaki H."/>
        </authorList>
    </citation>
    <scope>NUCLEOTIDE SEQUENCE</scope>
    <source>
        <strain evidence="3">TOC12</strain>
    </source>
</reference>
<name>A0AAU9CB96_9ACTN</name>
<dbReference type="InterPro" id="IPR036812">
    <property type="entry name" value="NAD(P)_OxRdtase_dom_sf"/>
</dbReference>
<dbReference type="Pfam" id="PF00248">
    <property type="entry name" value="Aldo_ket_red"/>
    <property type="match status" value="1"/>
</dbReference>
<protein>
    <submittedName>
        <fullName evidence="3">Aldo/keto reductase</fullName>
    </submittedName>
</protein>
<feature type="domain" description="NADP-dependent oxidoreductase" evidence="2">
    <location>
        <begin position="22"/>
        <end position="315"/>
    </location>
</feature>
<keyword evidence="1" id="KW-0560">Oxidoreductase</keyword>
<dbReference type="GO" id="GO:0016491">
    <property type="term" value="F:oxidoreductase activity"/>
    <property type="evidence" value="ECO:0007669"/>
    <property type="project" value="UniProtKB-KW"/>
</dbReference>
<dbReference type="PANTHER" id="PTHR43625">
    <property type="entry name" value="AFLATOXIN B1 ALDEHYDE REDUCTASE"/>
    <property type="match status" value="1"/>
</dbReference>
<dbReference type="PRINTS" id="PR00069">
    <property type="entry name" value="ALDKETRDTASE"/>
</dbReference>
<proteinExistence type="predicted"/>
<dbReference type="KEGG" id="lcal:ATTO_06810"/>
<dbReference type="InterPro" id="IPR050791">
    <property type="entry name" value="Aldo-Keto_reductase"/>
</dbReference>
<evidence type="ECO:0000313" key="3">
    <source>
        <dbReference type="EMBL" id="BDC90809.1"/>
    </source>
</evidence>
<dbReference type="SUPFAM" id="SSF51430">
    <property type="entry name" value="NAD(P)-linked oxidoreductase"/>
    <property type="match status" value="1"/>
</dbReference>
<gene>
    <name evidence="3" type="ORF">ATTO_06810</name>
</gene>
<evidence type="ECO:0000259" key="2">
    <source>
        <dbReference type="Pfam" id="PF00248"/>
    </source>
</evidence>
<dbReference type="InterPro" id="IPR023210">
    <property type="entry name" value="NADP_OxRdtase_dom"/>
</dbReference>
<dbReference type="AlphaFoldDB" id="A0AAU9CB96"/>
<dbReference type="GO" id="GO:0005737">
    <property type="term" value="C:cytoplasm"/>
    <property type="evidence" value="ECO:0007669"/>
    <property type="project" value="TreeGrafter"/>
</dbReference>